<keyword evidence="5" id="KW-0406">Ion transport</keyword>
<feature type="transmembrane region" description="Helical" evidence="11">
    <location>
        <begin position="65"/>
        <end position="83"/>
    </location>
</feature>
<feature type="domain" description="CBS" evidence="12">
    <location>
        <begin position="468"/>
        <end position="526"/>
    </location>
</feature>
<feature type="domain" description="CBS" evidence="12">
    <location>
        <begin position="532"/>
        <end position="590"/>
    </location>
</feature>
<feature type="transmembrane region" description="Helical" evidence="11">
    <location>
        <begin position="270"/>
        <end position="295"/>
    </location>
</feature>
<keyword evidence="9" id="KW-0407">Ion channel</keyword>
<organism evidence="13 14">
    <name type="scientific">Algivirga pacifica</name>
    <dbReference type="NCBI Taxonomy" id="1162670"/>
    <lineage>
        <taxon>Bacteria</taxon>
        <taxon>Pseudomonadati</taxon>
        <taxon>Bacteroidota</taxon>
        <taxon>Cytophagia</taxon>
        <taxon>Cytophagales</taxon>
        <taxon>Flammeovirgaceae</taxon>
        <taxon>Algivirga</taxon>
    </lineage>
</organism>
<comment type="subcellular location">
    <subcellularLocation>
        <location evidence="1">Membrane</location>
        <topology evidence="1">Multi-pass membrane protein</topology>
    </subcellularLocation>
</comment>
<evidence type="ECO:0000256" key="4">
    <source>
        <dbReference type="ARBA" id="ARBA00022989"/>
    </source>
</evidence>
<dbReference type="SUPFAM" id="SSF81340">
    <property type="entry name" value="Clc chloride channel"/>
    <property type="match status" value="1"/>
</dbReference>
<dbReference type="Proteomes" id="UP001500298">
    <property type="component" value="Unassembled WGS sequence"/>
</dbReference>
<dbReference type="SUPFAM" id="SSF54631">
    <property type="entry name" value="CBS-domain pair"/>
    <property type="match status" value="1"/>
</dbReference>
<keyword evidence="6 11" id="KW-0472">Membrane</keyword>
<dbReference type="CDD" id="cd00400">
    <property type="entry name" value="Voltage_gated_ClC"/>
    <property type="match status" value="1"/>
</dbReference>
<evidence type="ECO:0000313" key="14">
    <source>
        <dbReference type="Proteomes" id="UP001500298"/>
    </source>
</evidence>
<dbReference type="Gene3D" id="1.10.3080.10">
    <property type="entry name" value="Clc chloride channel"/>
    <property type="match status" value="1"/>
</dbReference>
<dbReference type="PANTHER" id="PTHR43427:SF6">
    <property type="entry name" value="CHLORIDE CHANNEL PROTEIN CLC-E"/>
    <property type="match status" value="1"/>
</dbReference>
<evidence type="ECO:0000313" key="13">
    <source>
        <dbReference type="EMBL" id="GAA4845396.1"/>
    </source>
</evidence>
<keyword evidence="14" id="KW-1185">Reference proteome</keyword>
<evidence type="ECO:0000256" key="7">
    <source>
        <dbReference type="ARBA" id="ARBA00023173"/>
    </source>
</evidence>
<comment type="caution">
    <text evidence="13">The sequence shown here is derived from an EMBL/GenBank/DDBJ whole genome shotgun (WGS) entry which is preliminary data.</text>
</comment>
<dbReference type="InterPro" id="IPR001807">
    <property type="entry name" value="ClC"/>
</dbReference>
<feature type="transmembrane region" description="Helical" evidence="11">
    <location>
        <begin position="21"/>
        <end position="45"/>
    </location>
</feature>
<evidence type="ECO:0000259" key="12">
    <source>
        <dbReference type="PROSITE" id="PS51371"/>
    </source>
</evidence>
<name>A0ABP9DGL3_9BACT</name>
<evidence type="ECO:0000256" key="2">
    <source>
        <dbReference type="ARBA" id="ARBA00022448"/>
    </source>
</evidence>
<dbReference type="PANTHER" id="PTHR43427">
    <property type="entry name" value="CHLORIDE CHANNEL PROTEIN CLC-E"/>
    <property type="match status" value="1"/>
</dbReference>
<evidence type="ECO:0000256" key="10">
    <source>
        <dbReference type="PROSITE-ProRule" id="PRU00703"/>
    </source>
</evidence>
<reference evidence="14" key="1">
    <citation type="journal article" date="2019" name="Int. J. Syst. Evol. Microbiol.">
        <title>The Global Catalogue of Microorganisms (GCM) 10K type strain sequencing project: providing services to taxonomists for standard genome sequencing and annotation.</title>
        <authorList>
            <consortium name="The Broad Institute Genomics Platform"/>
            <consortium name="The Broad Institute Genome Sequencing Center for Infectious Disease"/>
            <person name="Wu L."/>
            <person name="Ma J."/>
        </authorList>
    </citation>
    <scope>NUCLEOTIDE SEQUENCE [LARGE SCALE GENOMIC DNA]</scope>
    <source>
        <strain evidence="14">JCM 18326</strain>
    </source>
</reference>
<dbReference type="SMART" id="SM00116">
    <property type="entry name" value="CBS"/>
    <property type="match status" value="2"/>
</dbReference>
<dbReference type="RefSeq" id="WP_345373737.1">
    <property type="nucleotide sequence ID" value="NZ_BAABJX010000052.1"/>
</dbReference>
<dbReference type="Gene3D" id="3.10.580.10">
    <property type="entry name" value="CBS-domain"/>
    <property type="match status" value="2"/>
</dbReference>
<dbReference type="InterPro" id="IPR050368">
    <property type="entry name" value="ClC-type_chloride_channel"/>
</dbReference>
<protein>
    <submittedName>
        <fullName evidence="13">Chloride channel protein</fullName>
    </submittedName>
</protein>
<evidence type="ECO:0000256" key="3">
    <source>
        <dbReference type="ARBA" id="ARBA00022692"/>
    </source>
</evidence>
<sequence>MNISTSIEQLKRWKDKHISDKSFILLISTLVGLIAGLAAVLLKISVHFIHHQLNSEKYNENYTQLLYPILGLLFTVLLAKALYKESSVGHAISDILYSISRKQSIIEKGKTYSRWVTSVITVGLGGSVGLESPIVLTGGAIGSNIGRLLSLDYKQRTLLIGCGIGGAISAIFNAPIGGLIFTIEVILTGLSVSNFIPLLIACVSATILSNLLAGDEILFTGFNIVDEIHLSDVPVYIILGVVTGSTALFFNTFLHKLEHILEHYNPYMKALLGGGILSILIIIAPPIFGEGYIAIEHLLHKEESELVRRSLVFSDYFTEGWLFLFYMVLVTALKIVASSITLSAGGSGGTFAPSMVLGGLAGFVTARALNLLGVAEVSEINFTLVGMSGVLCGVQYAPLTAIFLIADITGGYTLFIPLMLVSAISYVTVTFFQQDSPHVRALKERGEYIDDNDEDTKILDRLNINKLIETDLLTVQEDALLGDLVQVISRSRRNLFPVLNDKQQLVGIITLDDVRDVMFDHSKHQTLKVEDLKRLVRAKVRYGEKMQDVMEKFEKTNAWNLPVVDDEGRYMGVVSKSHIFGVYRKQLIRLNKSWINS</sequence>
<keyword evidence="10" id="KW-0129">CBS domain</keyword>
<evidence type="ECO:0000256" key="1">
    <source>
        <dbReference type="ARBA" id="ARBA00004141"/>
    </source>
</evidence>
<dbReference type="PROSITE" id="PS51371">
    <property type="entry name" value="CBS"/>
    <property type="match status" value="2"/>
</dbReference>
<evidence type="ECO:0000256" key="9">
    <source>
        <dbReference type="ARBA" id="ARBA00023303"/>
    </source>
</evidence>
<keyword evidence="4 11" id="KW-1133">Transmembrane helix</keyword>
<dbReference type="InterPro" id="IPR046342">
    <property type="entry name" value="CBS_dom_sf"/>
</dbReference>
<dbReference type="InterPro" id="IPR014743">
    <property type="entry name" value="Cl-channel_core"/>
</dbReference>
<feature type="transmembrane region" description="Helical" evidence="11">
    <location>
        <begin position="233"/>
        <end position="250"/>
    </location>
</feature>
<feature type="transmembrane region" description="Helical" evidence="11">
    <location>
        <begin position="412"/>
        <end position="432"/>
    </location>
</feature>
<feature type="transmembrane region" description="Helical" evidence="11">
    <location>
        <begin position="316"/>
        <end position="337"/>
    </location>
</feature>
<keyword evidence="7" id="KW-0869">Chloride channel</keyword>
<dbReference type="Pfam" id="PF00571">
    <property type="entry name" value="CBS"/>
    <property type="match status" value="2"/>
</dbReference>
<accession>A0ABP9DGL3</accession>
<feature type="transmembrane region" description="Helical" evidence="11">
    <location>
        <begin position="195"/>
        <end position="213"/>
    </location>
</feature>
<dbReference type="EMBL" id="BAABJX010000052">
    <property type="protein sequence ID" value="GAA4845396.1"/>
    <property type="molecule type" value="Genomic_DNA"/>
</dbReference>
<evidence type="ECO:0000256" key="6">
    <source>
        <dbReference type="ARBA" id="ARBA00023136"/>
    </source>
</evidence>
<evidence type="ECO:0000256" key="8">
    <source>
        <dbReference type="ARBA" id="ARBA00023214"/>
    </source>
</evidence>
<evidence type="ECO:0000256" key="5">
    <source>
        <dbReference type="ARBA" id="ARBA00023065"/>
    </source>
</evidence>
<proteinExistence type="predicted"/>
<feature type="transmembrane region" description="Helical" evidence="11">
    <location>
        <begin position="382"/>
        <end position="406"/>
    </location>
</feature>
<feature type="transmembrane region" description="Helical" evidence="11">
    <location>
        <begin position="157"/>
        <end position="183"/>
    </location>
</feature>
<dbReference type="PRINTS" id="PR00762">
    <property type="entry name" value="CLCHANNEL"/>
</dbReference>
<feature type="transmembrane region" description="Helical" evidence="11">
    <location>
        <begin position="349"/>
        <end position="370"/>
    </location>
</feature>
<keyword evidence="8" id="KW-0868">Chloride</keyword>
<dbReference type="Pfam" id="PF00654">
    <property type="entry name" value="Voltage_CLC"/>
    <property type="match status" value="1"/>
</dbReference>
<gene>
    <name evidence="13" type="ORF">GCM10023331_32720</name>
</gene>
<evidence type="ECO:0000256" key="11">
    <source>
        <dbReference type="SAM" id="Phobius"/>
    </source>
</evidence>
<keyword evidence="3 11" id="KW-0812">Transmembrane</keyword>
<dbReference type="InterPro" id="IPR000644">
    <property type="entry name" value="CBS_dom"/>
</dbReference>
<keyword evidence="2" id="KW-0813">Transport</keyword>